<dbReference type="CDD" id="cd02440">
    <property type="entry name" value="AdoMet_MTases"/>
    <property type="match status" value="1"/>
</dbReference>
<dbReference type="Proteomes" id="UP000476030">
    <property type="component" value="Unassembled WGS sequence"/>
</dbReference>
<dbReference type="PIRSF" id="PIRSF003085">
    <property type="entry name" value="CMAS"/>
    <property type="match status" value="1"/>
</dbReference>
<dbReference type="PANTHER" id="PTHR43667">
    <property type="entry name" value="CYCLOPROPANE-FATTY-ACYL-PHOSPHOLIPID SYNTHASE"/>
    <property type="match status" value="1"/>
</dbReference>
<evidence type="ECO:0000256" key="2">
    <source>
        <dbReference type="ARBA" id="ARBA00022603"/>
    </source>
</evidence>
<keyword evidence="8" id="KW-1185">Reference proteome</keyword>
<dbReference type="AlphaFoldDB" id="A0A6L8W5A8"/>
<dbReference type="GO" id="GO:0008610">
    <property type="term" value="P:lipid biosynthetic process"/>
    <property type="evidence" value="ECO:0007669"/>
    <property type="project" value="InterPro"/>
</dbReference>
<dbReference type="InterPro" id="IPR029063">
    <property type="entry name" value="SAM-dependent_MTases_sf"/>
</dbReference>
<accession>A0A6L8W5A8</accession>
<evidence type="ECO:0000313" key="8">
    <source>
        <dbReference type="Proteomes" id="UP000476030"/>
    </source>
</evidence>
<comment type="similarity">
    <text evidence="1">Belongs to the CFA/CMAS family.</text>
</comment>
<evidence type="ECO:0000256" key="1">
    <source>
        <dbReference type="ARBA" id="ARBA00010815"/>
    </source>
</evidence>
<evidence type="ECO:0000256" key="5">
    <source>
        <dbReference type="ARBA" id="ARBA00023098"/>
    </source>
</evidence>
<evidence type="ECO:0000256" key="4">
    <source>
        <dbReference type="ARBA" id="ARBA00022691"/>
    </source>
</evidence>
<keyword evidence="3 7" id="KW-0808">Transferase</keyword>
<gene>
    <name evidence="7" type="ORF">GQE98_06665</name>
</gene>
<name>A0A6L8W5A8_9PROT</name>
<dbReference type="GO" id="GO:0008168">
    <property type="term" value="F:methyltransferase activity"/>
    <property type="evidence" value="ECO:0007669"/>
    <property type="project" value="UniProtKB-KW"/>
</dbReference>
<sequence>MFLLSQILKRLIKQGQLTVYDADGKEHFYKGSEPGPSLKIRLHSRKVARKIAIYPKLFLGEAYMEGDLTLDEGDIYDLLDLFTINLGWGSRHPLVNIGDFAYRFYWFFNQFNPKSRSLKNVAHHYDLSDDFYELFLDENRQYSCAYFKAPEDSLELAQLQKMAHIAAKLALKPGQKVLDIGCGWGGMARFLAENANVNVTGITLSKNQLAYAQEKAKQTGLSTKVDYRLTDYRDVKEKFDRIVSVGMFEHVGVPHYAEYFRKVKSILTDDGVALIHTIGTADRPSPTNAWVQKYIFPGGYIPPLSQVMPSIEKAGLYVTDVEVLRLHYAKTLRAWRERFHEKIDTVREIYDDRFCRMWDFYLSASEVSFRNSGLVVFQIQLAKQLEDLPLTRNYITEIEENDLNPARIAAE</sequence>
<dbReference type="EMBL" id="WTUW01000002">
    <property type="protein sequence ID" value="MZR30316.1"/>
    <property type="molecule type" value="Genomic_DNA"/>
</dbReference>
<dbReference type="InterPro" id="IPR050723">
    <property type="entry name" value="CFA/CMAS"/>
</dbReference>
<feature type="domain" description="DUF7884" evidence="6">
    <location>
        <begin position="4"/>
        <end position="80"/>
    </location>
</feature>
<reference evidence="7 8" key="1">
    <citation type="submission" date="2019-12" db="EMBL/GenBank/DDBJ databases">
        <title>Snethiella sp. nov. sp. isolated from sea sand.</title>
        <authorList>
            <person name="Kim J."/>
            <person name="Jeong S.E."/>
            <person name="Jung H.S."/>
            <person name="Jeon C.O."/>
        </authorList>
    </citation>
    <scope>NUCLEOTIDE SEQUENCE [LARGE SCALE GENOMIC DNA]</scope>
    <source>
        <strain evidence="7 8">DP05</strain>
    </source>
</reference>
<organism evidence="7 8">
    <name type="scientific">Sneathiella litorea</name>
    <dbReference type="NCBI Taxonomy" id="2606216"/>
    <lineage>
        <taxon>Bacteria</taxon>
        <taxon>Pseudomonadati</taxon>
        <taxon>Pseudomonadota</taxon>
        <taxon>Alphaproteobacteria</taxon>
        <taxon>Sneathiellales</taxon>
        <taxon>Sneathiellaceae</taxon>
        <taxon>Sneathiella</taxon>
    </lineage>
</organism>
<dbReference type="RefSeq" id="WP_161314910.1">
    <property type="nucleotide sequence ID" value="NZ_WTUW01000002.1"/>
</dbReference>
<proteinExistence type="inferred from homology"/>
<keyword evidence="4" id="KW-0949">S-adenosyl-L-methionine</keyword>
<dbReference type="InterPro" id="IPR057206">
    <property type="entry name" value="DUF7884"/>
</dbReference>
<dbReference type="PANTHER" id="PTHR43667:SF1">
    <property type="entry name" value="CYCLOPROPANE-FATTY-ACYL-PHOSPHOLIPID SYNTHASE"/>
    <property type="match status" value="1"/>
</dbReference>
<dbReference type="Pfam" id="PF25371">
    <property type="entry name" value="DUF7884"/>
    <property type="match status" value="1"/>
</dbReference>
<comment type="caution">
    <text evidence="7">The sequence shown here is derived from an EMBL/GenBank/DDBJ whole genome shotgun (WGS) entry which is preliminary data.</text>
</comment>
<keyword evidence="5" id="KW-0443">Lipid metabolism</keyword>
<dbReference type="Pfam" id="PF02353">
    <property type="entry name" value="CMAS"/>
    <property type="match status" value="1"/>
</dbReference>
<protein>
    <submittedName>
        <fullName evidence="7">Methyltransferase domain-containing protein</fullName>
    </submittedName>
</protein>
<dbReference type="SUPFAM" id="SSF53335">
    <property type="entry name" value="S-adenosyl-L-methionine-dependent methyltransferases"/>
    <property type="match status" value="1"/>
</dbReference>
<keyword evidence="2 7" id="KW-0489">Methyltransferase</keyword>
<evidence type="ECO:0000256" key="3">
    <source>
        <dbReference type="ARBA" id="ARBA00022679"/>
    </source>
</evidence>
<evidence type="ECO:0000313" key="7">
    <source>
        <dbReference type="EMBL" id="MZR30316.1"/>
    </source>
</evidence>
<dbReference type="InterPro" id="IPR003333">
    <property type="entry name" value="CMAS"/>
</dbReference>
<evidence type="ECO:0000259" key="6">
    <source>
        <dbReference type="Pfam" id="PF25371"/>
    </source>
</evidence>
<dbReference type="GO" id="GO:0032259">
    <property type="term" value="P:methylation"/>
    <property type="evidence" value="ECO:0007669"/>
    <property type="project" value="UniProtKB-KW"/>
</dbReference>
<dbReference type="Gene3D" id="3.40.50.150">
    <property type="entry name" value="Vaccinia Virus protein VP39"/>
    <property type="match status" value="1"/>
</dbReference>